<proteinExistence type="predicted"/>
<evidence type="ECO:0000256" key="1">
    <source>
        <dbReference type="SAM" id="MobiDB-lite"/>
    </source>
</evidence>
<protein>
    <submittedName>
        <fullName evidence="2">Uncharacterized protein</fullName>
    </submittedName>
</protein>
<dbReference type="EMBL" id="MU001671">
    <property type="protein sequence ID" value="KAF2461509.1"/>
    <property type="molecule type" value="Genomic_DNA"/>
</dbReference>
<name>A0A6A6PCE3_9PEZI</name>
<gene>
    <name evidence="2" type="ORF">BDY21DRAFT_398054</name>
</gene>
<dbReference type="AlphaFoldDB" id="A0A6A6PCE3"/>
<reference evidence="2" key="1">
    <citation type="journal article" date="2020" name="Stud. Mycol.">
        <title>101 Dothideomycetes genomes: a test case for predicting lifestyles and emergence of pathogens.</title>
        <authorList>
            <person name="Haridas S."/>
            <person name="Albert R."/>
            <person name="Binder M."/>
            <person name="Bloem J."/>
            <person name="Labutti K."/>
            <person name="Salamov A."/>
            <person name="Andreopoulos B."/>
            <person name="Baker S."/>
            <person name="Barry K."/>
            <person name="Bills G."/>
            <person name="Bluhm B."/>
            <person name="Cannon C."/>
            <person name="Castanera R."/>
            <person name="Culley D."/>
            <person name="Daum C."/>
            <person name="Ezra D."/>
            <person name="Gonzalez J."/>
            <person name="Henrissat B."/>
            <person name="Kuo A."/>
            <person name="Liang C."/>
            <person name="Lipzen A."/>
            <person name="Lutzoni F."/>
            <person name="Magnuson J."/>
            <person name="Mondo S."/>
            <person name="Nolan M."/>
            <person name="Ohm R."/>
            <person name="Pangilinan J."/>
            <person name="Park H.-J."/>
            <person name="Ramirez L."/>
            <person name="Alfaro M."/>
            <person name="Sun H."/>
            <person name="Tritt A."/>
            <person name="Yoshinaga Y."/>
            <person name="Zwiers L.-H."/>
            <person name="Turgeon B."/>
            <person name="Goodwin S."/>
            <person name="Spatafora J."/>
            <person name="Crous P."/>
            <person name="Grigoriev I."/>
        </authorList>
    </citation>
    <scope>NUCLEOTIDE SEQUENCE</scope>
    <source>
        <strain evidence="2">ATCC 16933</strain>
    </source>
</reference>
<feature type="non-terminal residue" evidence="2">
    <location>
        <position position="168"/>
    </location>
</feature>
<evidence type="ECO:0000313" key="3">
    <source>
        <dbReference type="Proteomes" id="UP000799766"/>
    </source>
</evidence>
<keyword evidence="3" id="KW-1185">Reference proteome</keyword>
<feature type="region of interest" description="Disordered" evidence="1">
    <location>
        <begin position="1"/>
        <end position="66"/>
    </location>
</feature>
<sequence length="168" mass="17962">GSSRARWRPVSSSRAGPSDDNRSPVWPKGKRISALATRPPGPSCATTGRGPRGFLSRKAGDDPSRHYRRLAGRPVARGFHVHRSRLAFVQAVTLPLLGPAKRRYEASAPPPTNGRASAAVPIARPPRTEVGGLLMNVVTAENKRVPSRPGHVVDNTLCGNEVTRWAGG</sequence>
<feature type="non-terminal residue" evidence="2">
    <location>
        <position position="1"/>
    </location>
</feature>
<dbReference type="Proteomes" id="UP000799766">
    <property type="component" value="Unassembled WGS sequence"/>
</dbReference>
<organism evidence="2 3">
    <name type="scientific">Lineolata rhizophorae</name>
    <dbReference type="NCBI Taxonomy" id="578093"/>
    <lineage>
        <taxon>Eukaryota</taxon>
        <taxon>Fungi</taxon>
        <taxon>Dikarya</taxon>
        <taxon>Ascomycota</taxon>
        <taxon>Pezizomycotina</taxon>
        <taxon>Dothideomycetes</taxon>
        <taxon>Dothideomycetes incertae sedis</taxon>
        <taxon>Lineolatales</taxon>
        <taxon>Lineolataceae</taxon>
        <taxon>Lineolata</taxon>
    </lineage>
</organism>
<accession>A0A6A6PCE3</accession>
<evidence type="ECO:0000313" key="2">
    <source>
        <dbReference type="EMBL" id="KAF2461509.1"/>
    </source>
</evidence>